<evidence type="ECO:0000313" key="3">
    <source>
        <dbReference type="RefSeq" id="XP_028151296.1"/>
    </source>
</evidence>
<protein>
    <submittedName>
        <fullName evidence="1 2">Uncharacterized protein LOC114344666</fullName>
    </submittedName>
</protein>
<gene>
    <name evidence="1 2 3" type="primary">LOC114344666</name>
</gene>
<dbReference type="RefSeq" id="XP_028151295.1">
    <property type="nucleotide sequence ID" value="XM_028295494.1"/>
</dbReference>
<dbReference type="RefSeq" id="XP_028151296.1">
    <property type="nucleotide sequence ID" value="XM_028295495.1"/>
</dbReference>
<dbReference type="AlphaFoldDB" id="A0A6P7GN24"/>
<dbReference type="RefSeq" id="XP_028151294.1">
    <property type="nucleotide sequence ID" value="XM_028295493.1"/>
</dbReference>
<name>A0A6P7GN24_DIAVI</name>
<sequence>MRNICLVGDMRRIYTSKRVFLQKIATCGYESEQEWLRRLFGEVLSDVAEDSDSEQDMSDDDVASISAVRKTTHEPCFIRCDGTRWKKHLDQRKNVRNCADNLLVVIQLPVYNNKKTLG</sequence>
<proteinExistence type="predicted"/>
<evidence type="ECO:0000313" key="2">
    <source>
        <dbReference type="RefSeq" id="XP_028151295.1"/>
    </source>
</evidence>
<evidence type="ECO:0000313" key="1">
    <source>
        <dbReference type="RefSeq" id="XP_028151294.1"/>
    </source>
</evidence>
<organism evidence="3">
    <name type="scientific">Diabrotica virgifera virgifera</name>
    <name type="common">western corn rootworm</name>
    <dbReference type="NCBI Taxonomy" id="50390"/>
    <lineage>
        <taxon>Eukaryota</taxon>
        <taxon>Metazoa</taxon>
        <taxon>Ecdysozoa</taxon>
        <taxon>Arthropoda</taxon>
        <taxon>Hexapoda</taxon>
        <taxon>Insecta</taxon>
        <taxon>Pterygota</taxon>
        <taxon>Neoptera</taxon>
        <taxon>Endopterygota</taxon>
        <taxon>Coleoptera</taxon>
        <taxon>Polyphaga</taxon>
        <taxon>Cucujiformia</taxon>
        <taxon>Chrysomeloidea</taxon>
        <taxon>Chrysomelidae</taxon>
        <taxon>Galerucinae</taxon>
        <taxon>Diabroticina</taxon>
        <taxon>Diabroticites</taxon>
        <taxon>Diabrotica</taxon>
    </lineage>
</organism>
<accession>A0A6P7GN24</accession>
<reference evidence="1 2" key="1">
    <citation type="submission" date="2025-04" db="UniProtKB">
        <authorList>
            <consortium name="RefSeq"/>
        </authorList>
    </citation>
    <scope>IDENTIFICATION</scope>
    <source>
        <tissue evidence="1 2">Whole insect</tissue>
    </source>
</reference>